<dbReference type="Pfam" id="PF16743">
    <property type="entry name" value="PliI"/>
    <property type="match status" value="1"/>
</dbReference>
<dbReference type="InterPro" id="IPR031948">
    <property type="entry name" value="PliI"/>
</dbReference>
<evidence type="ECO:0000313" key="2">
    <source>
        <dbReference type="Proteomes" id="UP000316416"/>
    </source>
</evidence>
<name>A0ABX6V9A4_9GAMM</name>
<dbReference type="RefSeq" id="WP_142871082.1">
    <property type="nucleotide sequence ID" value="NZ_CP045503.2"/>
</dbReference>
<proteinExistence type="predicted"/>
<protein>
    <submittedName>
        <fullName evidence="1">PliI family lysozyme inhibitor of I-type lysozyme</fullName>
    </submittedName>
</protein>
<accession>A0ABX6V9A4</accession>
<sequence>MFKSISILLVAVLLTACSINIDKTKDSGGQKPSSPNQTSAIYLEKFKLASGYTLVVAEGPLEPRSIGSITVRLYRDLMVGDFVTAISFSRDGTVLKSLLIENGNDKQKLSITTVTAGSGNYQTNQFICIQDDKMMLC</sequence>
<gene>
    <name evidence="1" type="ORF">FM038_013940</name>
</gene>
<keyword evidence="2" id="KW-1185">Reference proteome</keyword>
<organism evidence="1 2">
    <name type="scientific">Shewanella eurypsychrophilus</name>
    <dbReference type="NCBI Taxonomy" id="2593656"/>
    <lineage>
        <taxon>Bacteria</taxon>
        <taxon>Pseudomonadati</taxon>
        <taxon>Pseudomonadota</taxon>
        <taxon>Gammaproteobacteria</taxon>
        <taxon>Alteromonadales</taxon>
        <taxon>Shewanellaceae</taxon>
        <taxon>Shewanella</taxon>
    </lineage>
</organism>
<dbReference type="PROSITE" id="PS51257">
    <property type="entry name" value="PROKAR_LIPOPROTEIN"/>
    <property type="match status" value="1"/>
</dbReference>
<reference evidence="1" key="1">
    <citation type="submission" date="2021-07" db="EMBL/GenBank/DDBJ databases">
        <title>Shewanella sp. YLB-07 whole genome sequence.</title>
        <authorList>
            <person name="Yu L."/>
        </authorList>
    </citation>
    <scope>NUCLEOTIDE SEQUENCE</scope>
    <source>
        <strain evidence="1">YLB-08</strain>
    </source>
</reference>
<dbReference type="InterPro" id="IPR038643">
    <property type="entry name" value="PliI_sf"/>
</dbReference>
<dbReference type="Gene3D" id="2.40.128.460">
    <property type="entry name" value="Periplasmic lysozyme inhibitor of I-type lysozyme"/>
    <property type="match status" value="1"/>
</dbReference>
<dbReference type="Proteomes" id="UP000316416">
    <property type="component" value="Chromosome"/>
</dbReference>
<dbReference type="EMBL" id="CP045503">
    <property type="protein sequence ID" value="QPG58418.1"/>
    <property type="molecule type" value="Genomic_DNA"/>
</dbReference>
<evidence type="ECO:0000313" key="1">
    <source>
        <dbReference type="EMBL" id="QPG58418.1"/>
    </source>
</evidence>